<dbReference type="Proteomes" id="UP001460270">
    <property type="component" value="Unassembled WGS sequence"/>
</dbReference>
<protein>
    <submittedName>
        <fullName evidence="2">Uncharacterized protein</fullName>
    </submittedName>
</protein>
<name>A0AAW0MJS6_9GOBI</name>
<organism evidence="2 3">
    <name type="scientific">Mugilogobius chulae</name>
    <name type="common">yellowstripe goby</name>
    <dbReference type="NCBI Taxonomy" id="88201"/>
    <lineage>
        <taxon>Eukaryota</taxon>
        <taxon>Metazoa</taxon>
        <taxon>Chordata</taxon>
        <taxon>Craniata</taxon>
        <taxon>Vertebrata</taxon>
        <taxon>Euteleostomi</taxon>
        <taxon>Actinopterygii</taxon>
        <taxon>Neopterygii</taxon>
        <taxon>Teleostei</taxon>
        <taxon>Neoteleostei</taxon>
        <taxon>Acanthomorphata</taxon>
        <taxon>Gobiaria</taxon>
        <taxon>Gobiiformes</taxon>
        <taxon>Gobioidei</taxon>
        <taxon>Gobiidae</taxon>
        <taxon>Gobionellinae</taxon>
        <taxon>Mugilogobius</taxon>
    </lineage>
</organism>
<dbReference type="EMBL" id="JBBPFD010000274">
    <property type="protein sequence ID" value="KAK7879398.1"/>
    <property type="molecule type" value="Genomic_DNA"/>
</dbReference>
<keyword evidence="3" id="KW-1185">Reference proteome</keyword>
<dbReference type="AlphaFoldDB" id="A0AAW0MJS6"/>
<comment type="caution">
    <text evidence="2">The sequence shown here is derived from an EMBL/GenBank/DDBJ whole genome shotgun (WGS) entry which is preliminary data.</text>
</comment>
<evidence type="ECO:0000313" key="2">
    <source>
        <dbReference type="EMBL" id="KAK7879398.1"/>
    </source>
</evidence>
<gene>
    <name evidence="2" type="ORF">WMY93_030734</name>
</gene>
<evidence type="ECO:0000313" key="3">
    <source>
        <dbReference type="Proteomes" id="UP001460270"/>
    </source>
</evidence>
<sequence length="165" mass="18471">MGDENDSKVDLRLELYSENSIGNFSEDDWNSVQAEDDFTAKENPAQVNNEGVGALSSCITPLPVKGASAASDPEAVVDFLRSFLSQMGMTDTLACFQAEWHEMVKTGQIKFDTKQSEVVPDVYIQNRHLENELKNAQSRKRSTQRPSLQPRRLWTRSRRAGTCTG</sequence>
<accession>A0AAW0MJS6</accession>
<reference evidence="3" key="1">
    <citation type="submission" date="2024-04" db="EMBL/GenBank/DDBJ databases">
        <title>Salinicola lusitanus LLJ914,a marine bacterium isolated from the Okinawa Trough.</title>
        <authorList>
            <person name="Li J."/>
        </authorList>
    </citation>
    <scope>NUCLEOTIDE SEQUENCE [LARGE SCALE GENOMIC DNA]</scope>
</reference>
<feature type="region of interest" description="Disordered" evidence="1">
    <location>
        <begin position="135"/>
        <end position="165"/>
    </location>
</feature>
<evidence type="ECO:0000256" key="1">
    <source>
        <dbReference type="SAM" id="MobiDB-lite"/>
    </source>
</evidence>
<proteinExistence type="predicted"/>